<evidence type="ECO:0000313" key="3">
    <source>
        <dbReference type="Proteomes" id="UP001183176"/>
    </source>
</evidence>
<dbReference type="Proteomes" id="UP001183176">
    <property type="component" value="Unassembled WGS sequence"/>
</dbReference>
<sequence length="143" mass="15678">MPQRGGGPRPRTSCPIRRGRPSVQRRPGIEPEQAFHLIAGRLFEVEFHHVDLGLGHDFADMPAAVLELGLQRTHDRLPVGEEQAFALVLTDMDRQLRFGPDTATARTTVYGTLPAALRWLTGRGPGTALSTSDGALPVLPPWR</sequence>
<comment type="caution">
    <text evidence="2">The sequence shown here is derived from an EMBL/GenBank/DDBJ whole genome shotgun (WGS) entry which is preliminary data.</text>
</comment>
<protein>
    <submittedName>
        <fullName evidence="2">Uncharacterized protein</fullName>
    </submittedName>
</protein>
<organism evidence="2 3">
    <name type="scientific">Jatrophihabitans lederbergiae</name>
    <dbReference type="NCBI Taxonomy" id="3075547"/>
    <lineage>
        <taxon>Bacteria</taxon>
        <taxon>Bacillati</taxon>
        <taxon>Actinomycetota</taxon>
        <taxon>Actinomycetes</taxon>
        <taxon>Jatrophihabitantales</taxon>
        <taxon>Jatrophihabitantaceae</taxon>
        <taxon>Jatrophihabitans</taxon>
    </lineage>
</organism>
<dbReference type="SUPFAM" id="SSF55718">
    <property type="entry name" value="SCP-like"/>
    <property type="match status" value="1"/>
</dbReference>
<keyword evidence="3" id="KW-1185">Reference proteome</keyword>
<dbReference type="EMBL" id="JAVREH010000003">
    <property type="protein sequence ID" value="MDT0260406.1"/>
    <property type="molecule type" value="Genomic_DNA"/>
</dbReference>
<dbReference type="RefSeq" id="WP_311421559.1">
    <property type="nucleotide sequence ID" value="NZ_JAVREH010000003.1"/>
</dbReference>
<evidence type="ECO:0000313" key="2">
    <source>
        <dbReference type="EMBL" id="MDT0260406.1"/>
    </source>
</evidence>
<dbReference type="Gene3D" id="3.30.1050.20">
    <property type="match status" value="1"/>
</dbReference>
<evidence type="ECO:0000256" key="1">
    <source>
        <dbReference type="SAM" id="MobiDB-lite"/>
    </source>
</evidence>
<accession>A0ABU2J6P2</accession>
<name>A0ABU2J6P2_9ACTN</name>
<gene>
    <name evidence="2" type="ORF">RM423_03250</name>
</gene>
<dbReference type="InterPro" id="IPR036527">
    <property type="entry name" value="SCP2_sterol-bd_dom_sf"/>
</dbReference>
<proteinExistence type="predicted"/>
<reference evidence="3" key="1">
    <citation type="submission" date="2023-07" db="EMBL/GenBank/DDBJ databases">
        <title>30 novel species of actinomycetes from the DSMZ collection.</title>
        <authorList>
            <person name="Nouioui I."/>
        </authorList>
    </citation>
    <scope>NUCLEOTIDE SEQUENCE [LARGE SCALE GENOMIC DNA]</scope>
    <source>
        <strain evidence="3">DSM 44399</strain>
    </source>
</reference>
<feature type="region of interest" description="Disordered" evidence="1">
    <location>
        <begin position="1"/>
        <end position="29"/>
    </location>
</feature>